<evidence type="ECO:0000256" key="5">
    <source>
        <dbReference type="SAM" id="MobiDB-lite"/>
    </source>
</evidence>
<evidence type="ECO:0000256" key="4">
    <source>
        <dbReference type="SAM" id="Coils"/>
    </source>
</evidence>
<dbReference type="InterPro" id="IPR004089">
    <property type="entry name" value="MCPsignal_dom"/>
</dbReference>
<evidence type="ECO:0000256" key="1">
    <source>
        <dbReference type="ARBA" id="ARBA00023224"/>
    </source>
</evidence>
<feature type="region of interest" description="Disordered" evidence="5">
    <location>
        <begin position="229"/>
        <end position="248"/>
    </location>
</feature>
<evidence type="ECO:0000256" key="2">
    <source>
        <dbReference type="ARBA" id="ARBA00029447"/>
    </source>
</evidence>
<dbReference type="GO" id="GO:0007165">
    <property type="term" value="P:signal transduction"/>
    <property type="evidence" value="ECO:0007669"/>
    <property type="project" value="UniProtKB-KW"/>
</dbReference>
<name>A0ABD5VDB8_9EURY</name>
<dbReference type="InterPro" id="IPR003660">
    <property type="entry name" value="HAMP_dom"/>
</dbReference>
<dbReference type="AlphaFoldDB" id="A0ABD5VDB8"/>
<feature type="transmembrane region" description="Helical" evidence="6">
    <location>
        <begin position="291"/>
        <end position="311"/>
    </location>
</feature>
<feature type="transmembrane region" description="Helical" evidence="6">
    <location>
        <begin position="21"/>
        <end position="44"/>
    </location>
</feature>
<keyword evidence="1 3" id="KW-0807">Transducer</keyword>
<reference evidence="9 10" key="1">
    <citation type="journal article" date="2019" name="Int. J. Syst. Evol. Microbiol.">
        <title>The Global Catalogue of Microorganisms (GCM) 10K type strain sequencing project: providing services to taxonomists for standard genome sequencing and annotation.</title>
        <authorList>
            <consortium name="The Broad Institute Genomics Platform"/>
            <consortium name="The Broad Institute Genome Sequencing Center for Infectious Disease"/>
            <person name="Wu L."/>
            <person name="Ma J."/>
        </authorList>
    </citation>
    <scope>NUCLEOTIDE SEQUENCE [LARGE SCALE GENOMIC DNA]</scope>
    <source>
        <strain evidence="9 10">GX26</strain>
    </source>
</reference>
<dbReference type="SMART" id="SM00283">
    <property type="entry name" value="MA"/>
    <property type="match status" value="1"/>
</dbReference>
<comment type="similarity">
    <text evidence="2">Belongs to the methyl-accepting chemotaxis (MCP) protein family.</text>
</comment>
<keyword evidence="4" id="KW-0175">Coiled coil</keyword>
<dbReference type="CDD" id="cd18774">
    <property type="entry name" value="PDC2_HK_sensor"/>
    <property type="match status" value="1"/>
</dbReference>
<comment type="caution">
    <text evidence="9">The sequence shown here is derived from an EMBL/GenBank/DDBJ whole genome shotgun (WGS) entry which is preliminary data.</text>
</comment>
<dbReference type="CDD" id="cd06225">
    <property type="entry name" value="HAMP"/>
    <property type="match status" value="1"/>
</dbReference>
<dbReference type="SUPFAM" id="SSF58104">
    <property type="entry name" value="Methyl-accepting chemotaxis protein (MCP) signaling domain"/>
    <property type="match status" value="1"/>
</dbReference>
<feature type="coiled-coil region" evidence="4">
    <location>
        <begin position="356"/>
        <end position="397"/>
    </location>
</feature>
<dbReference type="Gene3D" id="6.10.250.1910">
    <property type="match status" value="1"/>
</dbReference>
<feature type="region of interest" description="Disordered" evidence="5">
    <location>
        <begin position="776"/>
        <end position="837"/>
    </location>
</feature>
<feature type="compositionally biased region" description="Low complexity" evidence="5">
    <location>
        <begin position="452"/>
        <end position="465"/>
    </location>
</feature>
<dbReference type="RefSeq" id="WP_336349152.1">
    <property type="nucleotide sequence ID" value="NZ_JAZAQL010000001.1"/>
</dbReference>
<feature type="region of interest" description="Disordered" evidence="5">
    <location>
        <begin position="452"/>
        <end position="472"/>
    </location>
</feature>
<proteinExistence type="inferred from homology"/>
<dbReference type="EMBL" id="JBHSXN010000001">
    <property type="protein sequence ID" value="MFC6952160.1"/>
    <property type="molecule type" value="Genomic_DNA"/>
</dbReference>
<feature type="domain" description="HAMP" evidence="8">
    <location>
        <begin position="385"/>
        <end position="438"/>
    </location>
</feature>
<dbReference type="Pfam" id="PF00672">
    <property type="entry name" value="HAMP"/>
    <property type="match status" value="1"/>
</dbReference>
<dbReference type="PANTHER" id="PTHR32089:SF112">
    <property type="entry name" value="LYSOZYME-LIKE PROTEIN-RELATED"/>
    <property type="match status" value="1"/>
</dbReference>
<keyword evidence="10" id="KW-1185">Reference proteome</keyword>
<feature type="domain" description="HAMP" evidence="8">
    <location>
        <begin position="312"/>
        <end position="364"/>
    </location>
</feature>
<feature type="compositionally biased region" description="Low complexity" evidence="5">
    <location>
        <begin position="795"/>
        <end position="808"/>
    </location>
</feature>
<dbReference type="Gene3D" id="1.10.287.950">
    <property type="entry name" value="Methyl-accepting chemotaxis protein"/>
    <property type="match status" value="1"/>
</dbReference>
<feature type="compositionally biased region" description="Acidic residues" evidence="5">
    <location>
        <begin position="809"/>
        <end position="837"/>
    </location>
</feature>
<gene>
    <name evidence="9" type="ORF">ACFQGB_04720</name>
</gene>
<feature type="coiled-coil region" evidence="4">
    <location>
        <begin position="535"/>
        <end position="562"/>
    </location>
</feature>
<dbReference type="Pfam" id="PF00015">
    <property type="entry name" value="MCPsignal"/>
    <property type="match status" value="1"/>
</dbReference>
<evidence type="ECO:0000256" key="6">
    <source>
        <dbReference type="SAM" id="Phobius"/>
    </source>
</evidence>
<protein>
    <submittedName>
        <fullName evidence="9">Methyl-accepting chemotaxis protein</fullName>
    </submittedName>
</protein>
<evidence type="ECO:0000313" key="9">
    <source>
        <dbReference type="EMBL" id="MFC6952160.1"/>
    </source>
</evidence>
<dbReference type="InterPro" id="IPR004090">
    <property type="entry name" value="Chemotax_Me-accpt_rcpt"/>
</dbReference>
<evidence type="ECO:0000256" key="3">
    <source>
        <dbReference type="PROSITE-ProRule" id="PRU00284"/>
    </source>
</evidence>
<dbReference type="PRINTS" id="PR00260">
    <property type="entry name" value="CHEMTRNSDUCR"/>
</dbReference>
<organism evidence="9 10">
    <name type="scientific">Halorubellus litoreus</name>
    <dbReference type="NCBI Taxonomy" id="755308"/>
    <lineage>
        <taxon>Archaea</taxon>
        <taxon>Methanobacteriati</taxon>
        <taxon>Methanobacteriota</taxon>
        <taxon>Stenosarchaea group</taxon>
        <taxon>Halobacteria</taxon>
        <taxon>Halobacteriales</taxon>
        <taxon>Halorubellaceae</taxon>
        <taxon>Halorubellus</taxon>
    </lineage>
</organism>
<dbReference type="PROSITE" id="PS50111">
    <property type="entry name" value="CHEMOTAXIS_TRANSDUC_2"/>
    <property type="match status" value="1"/>
</dbReference>
<dbReference type="CDD" id="cd11386">
    <property type="entry name" value="MCP_signal"/>
    <property type="match status" value="1"/>
</dbReference>
<evidence type="ECO:0000313" key="10">
    <source>
        <dbReference type="Proteomes" id="UP001596395"/>
    </source>
</evidence>
<evidence type="ECO:0000259" key="7">
    <source>
        <dbReference type="PROSITE" id="PS50111"/>
    </source>
</evidence>
<keyword evidence="6" id="KW-0812">Transmembrane</keyword>
<dbReference type="Proteomes" id="UP001596395">
    <property type="component" value="Unassembled WGS sequence"/>
</dbReference>
<sequence length="837" mass="87987">MSDDGSSIAATLTPGFVRRRYSVKFAVSILLVVLVIGAAGFYGYQQTKETVETNTKSQLREASDLRAAALSGWTESIRDQTRSVSAGDSLRTTGDAESYLQTEQSRLSDDILGIHLVNSSTNSVMASTDPISGFELSKLGVPWANAQVTSGSAEASDRVWISSSSYESPLMPYTRGQVVAFASAVPNTDDRYVVVVTRIQSRLDTVKGGETAGATQIVNASGGTVLDSGSQVESSLHGGSLSAARESGDPQFQQADGEVYAYSRVDGTDWVAMTSVDTAQAFQVRNAVGQYVLFIVLSALGMLAVGAVVLGRQTVTPLARLRDRASEMEDGELNVDLQTNRVDEIGRLYGAFASMRDSLRDQIQEAEAARERAETAREEAEQLNRHLERKADEYSDVMGAVSDGDLTARMDTASENEAMSEIAREFNGMIGEIDRTVANLRTFATDVASASEEVTASSEEVQSASRQVSESVQSISDGAERQNEQFQAVSGEMESLSTTTEEIAATTNEVADIAERTAETGREGRDAAEDAIEGMAALESGSESAVAAIEDLEREMAQIDELIEFIGDIAKETNMLALNANIEASRGGSEAAAEDEGFAVVAQEVKELASETKDAADDIEARLESIQDQTDETVAEVQQTADQVAANTERVEDAAGALDEIAAYAQKTNEGVQEISATTEEQAASTEEVVAMVSEAATISEETTSEAENVAAAAEEQTASLSEVTESAGHLAQRASQLSQALDRFDTQSSASADDGFVADAEADVDFDADAVAFEAESTDASAVEDGAPADASPLADAGGESGSAGSDAADEDGDGSSDDGDGLGDDAFEFGAGDDA</sequence>
<dbReference type="PANTHER" id="PTHR32089">
    <property type="entry name" value="METHYL-ACCEPTING CHEMOTAXIS PROTEIN MCPB"/>
    <property type="match status" value="1"/>
</dbReference>
<keyword evidence="6" id="KW-1133">Transmembrane helix</keyword>
<evidence type="ECO:0000259" key="8">
    <source>
        <dbReference type="PROSITE" id="PS50885"/>
    </source>
</evidence>
<feature type="domain" description="Methyl-accepting transducer" evidence="7">
    <location>
        <begin position="457"/>
        <end position="697"/>
    </location>
</feature>
<dbReference type="PROSITE" id="PS50885">
    <property type="entry name" value="HAMP"/>
    <property type="match status" value="2"/>
</dbReference>
<feature type="coiled-coil region" evidence="4">
    <location>
        <begin position="602"/>
        <end position="636"/>
    </location>
</feature>
<keyword evidence="6" id="KW-0472">Membrane</keyword>
<accession>A0ABD5VDB8</accession>
<dbReference type="SUPFAM" id="SSF158472">
    <property type="entry name" value="HAMP domain-like"/>
    <property type="match status" value="1"/>
</dbReference>
<dbReference type="SMART" id="SM00304">
    <property type="entry name" value="HAMP"/>
    <property type="match status" value="2"/>
</dbReference>